<gene>
    <name evidence="2" type="ORF">BATDEDRAFT_24248</name>
</gene>
<reference evidence="2 3" key="1">
    <citation type="submission" date="2009-12" db="EMBL/GenBank/DDBJ databases">
        <title>The draft genome of Batrachochytrium dendrobatidis.</title>
        <authorList>
            <consortium name="US DOE Joint Genome Institute (JGI-PGF)"/>
            <person name="Kuo A."/>
            <person name="Salamov A."/>
            <person name="Schmutz J."/>
            <person name="Lucas S."/>
            <person name="Pitluck S."/>
            <person name="Rosenblum E."/>
            <person name="Stajich J."/>
            <person name="Eisen M."/>
            <person name="Grigoriev I.V."/>
        </authorList>
    </citation>
    <scope>NUCLEOTIDE SEQUENCE [LARGE SCALE GENOMIC DNA]</scope>
    <source>
        <strain evidence="3">JAM81 / FGSC 10211</strain>
    </source>
</reference>
<dbReference type="RefSeq" id="XP_006677950.1">
    <property type="nucleotide sequence ID" value="XM_006677887.1"/>
</dbReference>
<dbReference type="OrthoDB" id="10691012at2759"/>
<dbReference type="HOGENOM" id="CLU_396361_0_0_1"/>
<sequence>MNNDNCDHDDHVNVMTKAMRRVSMALLPSWPSQPDLSDLVDGQDEPANEGAPSVIDVHPARHRSFNTTVVDHQQHLQSKSLKESNKVSLLSIDEDFGPSIASSINNSLGYRGHYRSSTVDTQLKYDNGMGFGTKPQRHLSISTNNSCNIYAAQSSPKTINDGKQKSWKARLTSKLRNGLGKHDDDSENHQEQITQLSPIHPCRHGVHIVNPATSFNQSTYSEAGVVAANNIICRSTSTGGNRLKIQSMHIGPDQLLSKMNARQDPIISSEIHPKPLLSESAHSDPSKSSRVFVKGSHKSKRVLYWLKKLPVFQSKQSAHEESASLPMHRLNVPAAINCSKDISHLSHDPPLSAPHESSSASIITLNSGHQAIDRPRASESDITRTSSHFAMSTPLPPAKKLNSSMMAAPIFQQDNASTWSTPAFCRQDAPFAHTPDRSIAKQPDTMLAFKQSRERKASESIMLQSWNPAQTSMPFQHVRGKTMMDLTDSTRASSFATQQQVSSLHSLMHQPTATTSRFSTSLNHRQSELVHHRLQDIYTSEQSFDIPQEWNTPTDSVISLPSPADLPIVTAQSSISSILHVDFKSDSSIQPQYHTYLPSPPKIDTFVLPKSTLLSPLHINVLSMHQKEEKEDMFDSVAFGKLHSSTLSDAFGPKDSPTSDSKHSTISPSIPSASFAVGQLDTLIRCIGQEINYYD</sequence>
<dbReference type="InParanoid" id="F4P0W4"/>
<protein>
    <submittedName>
        <fullName evidence="2">Uncharacterized protein</fullName>
    </submittedName>
</protein>
<dbReference type="EMBL" id="GL882882">
    <property type="protein sequence ID" value="EGF81354.1"/>
    <property type="molecule type" value="Genomic_DNA"/>
</dbReference>
<dbReference type="GeneID" id="18238426"/>
<proteinExistence type="predicted"/>
<accession>F4P0W4</accession>
<evidence type="ECO:0000313" key="3">
    <source>
        <dbReference type="Proteomes" id="UP000007241"/>
    </source>
</evidence>
<feature type="region of interest" description="Disordered" evidence="1">
    <location>
        <begin position="270"/>
        <end position="291"/>
    </location>
</feature>
<dbReference type="Proteomes" id="UP000007241">
    <property type="component" value="Unassembled WGS sequence"/>
</dbReference>
<feature type="region of interest" description="Disordered" evidence="1">
    <location>
        <begin position="33"/>
        <end position="53"/>
    </location>
</feature>
<name>F4P0W4_BATDJ</name>
<dbReference type="AlphaFoldDB" id="F4P0W4"/>
<evidence type="ECO:0000313" key="2">
    <source>
        <dbReference type="EMBL" id="EGF81354.1"/>
    </source>
</evidence>
<evidence type="ECO:0000256" key="1">
    <source>
        <dbReference type="SAM" id="MobiDB-lite"/>
    </source>
</evidence>
<keyword evidence="3" id="KW-1185">Reference proteome</keyword>
<organism evidence="2 3">
    <name type="scientific">Batrachochytrium dendrobatidis (strain JAM81 / FGSC 10211)</name>
    <name type="common">Frog chytrid fungus</name>
    <dbReference type="NCBI Taxonomy" id="684364"/>
    <lineage>
        <taxon>Eukaryota</taxon>
        <taxon>Fungi</taxon>
        <taxon>Fungi incertae sedis</taxon>
        <taxon>Chytridiomycota</taxon>
        <taxon>Chytridiomycota incertae sedis</taxon>
        <taxon>Chytridiomycetes</taxon>
        <taxon>Rhizophydiales</taxon>
        <taxon>Rhizophydiales incertae sedis</taxon>
        <taxon>Batrachochytrium</taxon>
    </lineage>
</organism>